<organism evidence="1 2">
    <name type="scientific">Arctium lappa</name>
    <name type="common">Greater burdock</name>
    <name type="synonym">Lappa major</name>
    <dbReference type="NCBI Taxonomy" id="4217"/>
    <lineage>
        <taxon>Eukaryota</taxon>
        <taxon>Viridiplantae</taxon>
        <taxon>Streptophyta</taxon>
        <taxon>Embryophyta</taxon>
        <taxon>Tracheophyta</taxon>
        <taxon>Spermatophyta</taxon>
        <taxon>Magnoliopsida</taxon>
        <taxon>eudicotyledons</taxon>
        <taxon>Gunneridae</taxon>
        <taxon>Pentapetalae</taxon>
        <taxon>asterids</taxon>
        <taxon>campanulids</taxon>
        <taxon>Asterales</taxon>
        <taxon>Asteraceae</taxon>
        <taxon>Carduoideae</taxon>
        <taxon>Cardueae</taxon>
        <taxon>Arctiinae</taxon>
        <taxon>Arctium</taxon>
    </lineage>
</organism>
<keyword evidence="2" id="KW-1185">Reference proteome</keyword>
<proteinExistence type="predicted"/>
<name>A0ACB8Y1N1_ARCLA</name>
<sequence>MSTVQEFVRARYWYVSGNLGSVNRGSMFDKPWVHKTLGTLCLDCAKVKDSVWTRREAVTVNLDINGGIDGGATSRSKGGDISTMTESRWWRMPRETRIGGHRPGVFRWSQWWRQ</sequence>
<reference evidence="2" key="1">
    <citation type="journal article" date="2022" name="Mol. Ecol. Resour.">
        <title>The genomes of chicory, endive, great burdock and yacon provide insights into Asteraceae palaeo-polyploidization history and plant inulin production.</title>
        <authorList>
            <person name="Fan W."/>
            <person name="Wang S."/>
            <person name="Wang H."/>
            <person name="Wang A."/>
            <person name="Jiang F."/>
            <person name="Liu H."/>
            <person name="Zhao H."/>
            <person name="Xu D."/>
            <person name="Zhang Y."/>
        </authorList>
    </citation>
    <scope>NUCLEOTIDE SEQUENCE [LARGE SCALE GENOMIC DNA]</scope>
    <source>
        <strain evidence="2">cv. Niubang</strain>
    </source>
</reference>
<reference evidence="1 2" key="2">
    <citation type="journal article" date="2022" name="Mol. Ecol. Resour.">
        <title>The genomes of chicory, endive, great burdock and yacon provide insights into Asteraceae paleo-polyploidization history and plant inulin production.</title>
        <authorList>
            <person name="Fan W."/>
            <person name="Wang S."/>
            <person name="Wang H."/>
            <person name="Wang A."/>
            <person name="Jiang F."/>
            <person name="Liu H."/>
            <person name="Zhao H."/>
            <person name="Xu D."/>
            <person name="Zhang Y."/>
        </authorList>
    </citation>
    <scope>NUCLEOTIDE SEQUENCE [LARGE SCALE GENOMIC DNA]</scope>
    <source>
        <strain evidence="2">cv. Niubang</strain>
    </source>
</reference>
<comment type="caution">
    <text evidence="1">The sequence shown here is derived from an EMBL/GenBank/DDBJ whole genome shotgun (WGS) entry which is preliminary data.</text>
</comment>
<protein>
    <submittedName>
        <fullName evidence="1">Uncharacterized protein</fullName>
    </submittedName>
</protein>
<accession>A0ACB8Y1N1</accession>
<dbReference type="EMBL" id="CM042060">
    <property type="protein sequence ID" value="KAI3677724.1"/>
    <property type="molecule type" value="Genomic_DNA"/>
</dbReference>
<gene>
    <name evidence="1" type="ORF">L6452_36990</name>
</gene>
<evidence type="ECO:0000313" key="2">
    <source>
        <dbReference type="Proteomes" id="UP001055879"/>
    </source>
</evidence>
<evidence type="ECO:0000313" key="1">
    <source>
        <dbReference type="EMBL" id="KAI3677724.1"/>
    </source>
</evidence>
<dbReference type="Proteomes" id="UP001055879">
    <property type="component" value="Linkage Group LG14"/>
</dbReference>